<dbReference type="GO" id="GO:0000398">
    <property type="term" value="P:mRNA splicing, via spliceosome"/>
    <property type="evidence" value="ECO:0007669"/>
    <property type="project" value="UniProtKB-UniRule"/>
</dbReference>
<comment type="subcellular location">
    <subcellularLocation>
        <location evidence="1 6">Nucleus</location>
        <location evidence="1 6">Nucleolus</location>
    </subcellularLocation>
</comment>
<proteinExistence type="inferred from homology"/>
<dbReference type="GO" id="GO:0003723">
    <property type="term" value="F:RNA binding"/>
    <property type="evidence" value="ECO:0007669"/>
    <property type="project" value="UniProtKB-UniRule"/>
</dbReference>
<evidence type="ECO:0000256" key="5">
    <source>
        <dbReference type="ARBA" id="ARBA00023274"/>
    </source>
</evidence>
<evidence type="ECO:0000256" key="3">
    <source>
        <dbReference type="ARBA" id="ARBA00022884"/>
    </source>
</evidence>
<evidence type="ECO:0000256" key="1">
    <source>
        <dbReference type="ARBA" id="ARBA00004604"/>
    </source>
</evidence>
<reference evidence="9" key="1">
    <citation type="submission" date="2023-03" db="EMBL/GenBank/DDBJ databases">
        <authorList>
            <person name="Steffen K."/>
            <person name="Cardenas P."/>
        </authorList>
    </citation>
    <scope>NUCLEOTIDE SEQUENCE</scope>
</reference>
<feature type="region of interest" description="Disordered" evidence="7">
    <location>
        <begin position="1"/>
        <end position="40"/>
    </location>
</feature>
<comment type="caution">
    <text evidence="9">The sequence shown here is derived from an EMBL/GenBank/DDBJ whole genome shotgun (WGS) entry which is preliminary data.</text>
</comment>
<comment type="function">
    <text evidence="6">Common component of the spliceosome and rRNA processing machinery.</text>
</comment>
<accession>A0AA35RYI8</accession>
<dbReference type="PANTHER" id="PTHR23105">
    <property type="entry name" value="RIBOSOMAL PROTEIN L7AE FAMILY MEMBER"/>
    <property type="match status" value="1"/>
</dbReference>
<dbReference type="InterPro" id="IPR002415">
    <property type="entry name" value="H/ACA_rnp_Nhp2-like"/>
</dbReference>
<dbReference type="Pfam" id="PF01248">
    <property type="entry name" value="Ribosomal_L7Ae"/>
    <property type="match status" value="1"/>
</dbReference>
<dbReference type="PRINTS" id="PR00881">
    <property type="entry name" value="L7ARS6FAMILY"/>
</dbReference>
<evidence type="ECO:0000256" key="6">
    <source>
        <dbReference type="RuleBase" id="RU366039"/>
    </source>
</evidence>
<dbReference type="Proteomes" id="UP001174909">
    <property type="component" value="Unassembled WGS sequence"/>
</dbReference>
<sequence length="175" mass="19419">MGKRKREDEEEGEAGEEVVAKEESLDQSAVDLDESQTKPAVTTRSYDELVELASVIAKPMASRKLTKRLYKAVRKAKKAKKLRRGVREVVKALRKNEKGVVVLAGDVSPIDVISHIPVFCEEKEVPYCYVPCRKDLGLAGGTQRPTSVVMVQSGKDYEDVYQDCHSQVSGLPMPL</sequence>
<dbReference type="GO" id="GO:0031429">
    <property type="term" value="C:box H/ACA snoRNP complex"/>
    <property type="evidence" value="ECO:0007669"/>
    <property type="project" value="UniProtKB-UniRule"/>
</dbReference>
<keyword evidence="5 6" id="KW-0687">Ribonucleoprotein</keyword>
<evidence type="ECO:0000259" key="8">
    <source>
        <dbReference type="Pfam" id="PF01248"/>
    </source>
</evidence>
<keyword evidence="10" id="KW-1185">Reference proteome</keyword>
<evidence type="ECO:0000313" key="9">
    <source>
        <dbReference type="EMBL" id="CAI8018591.1"/>
    </source>
</evidence>
<dbReference type="EMBL" id="CASHTH010001698">
    <property type="protein sequence ID" value="CAI8018591.1"/>
    <property type="molecule type" value="Genomic_DNA"/>
</dbReference>
<comment type="function">
    <text evidence="6">Required for ribosome biogenesis. Part of a complex which catalyzes pseudouridylation of rRNA. This involves the isomerization of uridine such that the ribose is subsequently attached to C5, instead of the normal N1. Pseudouridine ('psi') residues may serve to stabilize the conformation of rRNAs.</text>
</comment>
<evidence type="ECO:0000256" key="7">
    <source>
        <dbReference type="SAM" id="MobiDB-lite"/>
    </source>
</evidence>
<dbReference type="InterPro" id="IPR050257">
    <property type="entry name" value="eL8/uL1-like"/>
</dbReference>
<dbReference type="InterPro" id="IPR004038">
    <property type="entry name" value="Ribosomal_eL8/eL30/eS12/Gad45"/>
</dbReference>
<dbReference type="AlphaFoldDB" id="A0AA35RYI8"/>
<protein>
    <recommendedName>
        <fullName evidence="6">H/ACA ribonucleoprotein complex subunit 2</fullName>
    </recommendedName>
    <alternativeName>
        <fullName evidence="6">Nucleolar protein family A member 2</fullName>
    </alternativeName>
</protein>
<evidence type="ECO:0000256" key="2">
    <source>
        <dbReference type="ARBA" id="ARBA00007337"/>
    </source>
</evidence>
<gene>
    <name evidence="9" type="ORF">GBAR_LOCUS11263</name>
</gene>
<dbReference type="GO" id="GO:0031120">
    <property type="term" value="P:snRNA pseudouridine synthesis"/>
    <property type="evidence" value="ECO:0007669"/>
    <property type="project" value="UniProtKB-UniRule"/>
</dbReference>
<comment type="similarity">
    <text evidence="2 6">Belongs to the eukaryotic ribosomal protein eL8 family.</text>
</comment>
<keyword evidence="3 6" id="KW-0694">RNA-binding</keyword>
<organism evidence="9 10">
    <name type="scientific">Geodia barretti</name>
    <name type="common">Barrett's horny sponge</name>
    <dbReference type="NCBI Taxonomy" id="519541"/>
    <lineage>
        <taxon>Eukaryota</taxon>
        <taxon>Metazoa</taxon>
        <taxon>Porifera</taxon>
        <taxon>Demospongiae</taxon>
        <taxon>Heteroscleromorpha</taxon>
        <taxon>Tetractinellida</taxon>
        <taxon>Astrophorina</taxon>
        <taxon>Geodiidae</taxon>
        <taxon>Geodia</taxon>
    </lineage>
</organism>
<dbReference type="SUPFAM" id="SSF55315">
    <property type="entry name" value="L30e-like"/>
    <property type="match status" value="1"/>
</dbReference>
<dbReference type="InterPro" id="IPR029064">
    <property type="entry name" value="Ribosomal_eL30-like_sf"/>
</dbReference>
<dbReference type="Gene3D" id="3.30.1330.30">
    <property type="match status" value="1"/>
</dbReference>
<evidence type="ECO:0000256" key="4">
    <source>
        <dbReference type="ARBA" id="ARBA00023242"/>
    </source>
</evidence>
<name>A0AA35RYI8_GEOBA</name>
<keyword evidence="4 6" id="KW-0539">Nucleus</keyword>
<dbReference type="InterPro" id="IPR018492">
    <property type="entry name" value="Ribosomal_eL8/Nhp2"/>
</dbReference>
<dbReference type="PRINTS" id="PR00883">
    <property type="entry name" value="NUCLEARHMG"/>
</dbReference>
<evidence type="ECO:0000313" key="10">
    <source>
        <dbReference type="Proteomes" id="UP001174909"/>
    </source>
</evidence>
<feature type="domain" description="Ribosomal protein eL8/eL30/eS12/Gadd45" evidence="8">
    <location>
        <begin position="68"/>
        <end position="160"/>
    </location>
</feature>